<dbReference type="AlphaFoldDB" id="Q1DAF9"/>
<dbReference type="InterPro" id="IPR044925">
    <property type="entry name" value="His-Me_finger_sf"/>
</dbReference>
<dbReference type="STRING" id="246197.MXAN_2141"/>
<dbReference type="InterPro" id="IPR009003">
    <property type="entry name" value="Peptidase_S1_PA"/>
</dbReference>
<dbReference type="InterPro" id="IPR043504">
    <property type="entry name" value="Peptidase_S1_PA_chymotrypsin"/>
</dbReference>
<comment type="similarity">
    <text evidence="1">Belongs to the EndA/NucM nuclease family.</text>
</comment>
<dbReference type="HOGENOM" id="CLU_022603_0_0_7"/>
<dbReference type="SUPFAM" id="SSF50494">
    <property type="entry name" value="Trypsin-like serine proteases"/>
    <property type="match status" value="1"/>
</dbReference>
<keyword evidence="5" id="KW-1185">Reference proteome</keyword>
<dbReference type="PANTHER" id="PTHR33607:SF2">
    <property type="entry name" value="ENDONUCLEASE-1"/>
    <property type="match status" value="1"/>
</dbReference>
<name>Q1DAF9_MYXXD</name>
<dbReference type="eggNOG" id="COG2356">
    <property type="taxonomic scope" value="Bacteria"/>
</dbReference>
<gene>
    <name evidence="4" type="ordered locus">MXAN_2141</name>
</gene>
<dbReference type="GO" id="GO:0006508">
    <property type="term" value="P:proteolysis"/>
    <property type="evidence" value="ECO:0007669"/>
    <property type="project" value="UniProtKB-KW"/>
</dbReference>
<keyword evidence="3" id="KW-0378">Hydrolase</keyword>
<accession>Q1DAF9</accession>
<evidence type="ECO:0000256" key="2">
    <source>
        <dbReference type="ARBA" id="ARBA00022722"/>
    </source>
</evidence>
<dbReference type="Gene3D" id="2.40.10.10">
    <property type="entry name" value="Trypsin-like serine proteases"/>
    <property type="match status" value="2"/>
</dbReference>
<keyword evidence="4" id="KW-0645">Protease</keyword>
<dbReference type="KEGG" id="mxa:MXAN_2141"/>
<dbReference type="PANTHER" id="PTHR33607">
    <property type="entry name" value="ENDONUCLEASE-1"/>
    <property type="match status" value="1"/>
</dbReference>
<dbReference type="InterPro" id="IPR007346">
    <property type="entry name" value="Endonuclease-I"/>
</dbReference>
<reference evidence="4 5" key="1">
    <citation type="journal article" date="2006" name="Proc. Natl. Acad. Sci. U.S.A.">
        <title>Evolution of sensory complexity recorded in a myxobacterial genome.</title>
        <authorList>
            <person name="Goldman B.S."/>
            <person name="Nierman W.C."/>
            <person name="Kaiser D."/>
            <person name="Slater S.C."/>
            <person name="Durkin A.S."/>
            <person name="Eisen J.A."/>
            <person name="Ronning C.M."/>
            <person name="Barbazuk W.B."/>
            <person name="Blanchard M."/>
            <person name="Field C."/>
            <person name="Halling C."/>
            <person name="Hinkle G."/>
            <person name="Iartchuk O."/>
            <person name="Kim H.S."/>
            <person name="Mackenzie C."/>
            <person name="Madupu R."/>
            <person name="Miller N."/>
            <person name="Shvartsbeyn A."/>
            <person name="Sullivan S.A."/>
            <person name="Vaudin M."/>
            <person name="Wiegand R."/>
            <person name="Kaplan H.B."/>
        </authorList>
    </citation>
    <scope>NUCLEOTIDE SEQUENCE [LARGE SCALE GENOMIC DNA]</scope>
    <source>
        <strain evidence="5">DK1622</strain>
    </source>
</reference>
<dbReference type="Proteomes" id="UP000002402">
    <property type="component" value="Chromosome"/>
</dbReference>
<proteinExistence type="inferred from homology"/>
<dbReference type="SUPFAM" id="SSF54060">
    <property type="entry name" value="His-Me finger endonucleases"/>
    <property type="match status" value="1"/>
</dbReference>
<dbReference type="EMBL" id="CP000113">
    <property type="protein sequence ID" value="ABF92402.1"/>
    <property type="molecule type" value="Genomic_DNA"/>
</dbReference>
<keyword evidence="2" id="KW-0540">Nuclease</keyword>
<dbReference type="Pfam" id="PF04231">
    <property type="entry name" value="Endonuclease_1"/>
    <property type="match status" value="1"/>
</dbReference>
<dbReference type="Pfam" id="PF13365">
    <property type="entry name" value="Trypsin_2"/>
    <property type="match status" value="1"/>
</dbReference>
<sequence>MWEGLPDALRADLPPFLQGRVPAAEHRPSRREGPLAGRLGAVQLQRHHSGDLTHWKVMVSPPPLPASMGFAPTNAVARPGRGCVNEQEKQRRLLTYAKRIAPSAETIESLATESSAPLEPGAEALEHAIKAAHAVTRGLESTLRPEELWALEAIVLPRNRPVIDIINGSYLRPGAPWSALDDANFRKPIEAAIPAIGRVEVSEHPTLPYVGTGFVVGRGLLMTNRHVAELFTLGLGMRGLRFQPGLDNVQVDFKRERGSSASAPFRVRRVLMIHPYWDMALMEVEGVDGLRPLTLDSRHVDEVREQDVVVIGYPAQDPRNDAALQHRIFRGVYQVKRLQPGKIMGARRTSSFGRMVEALAHDSSTLGGNSGSAILDARSGKVLGLHFGGRYLEANYAVSAHDLSRDSRVVDAGVLFTKTNVGGQLPWANAWKDNEGPPAMPPSPLPPSPVLFVPAPSGESLALTIPLHITLRLGVPALAGNGQTALVPGPAVPPPVPSQLWGGVGAGAPGLTQVDVAAAVAEAQRTRDLPYYDAEADALDRERYYAGVQPDSDQDAFYDGLHGLLERTHTVRPSYDPSRWLYPWVDRQKDLLLRSLYSAAGHSFTLQEILQKDLEVERERALRLLERPLTESLDEGFLEQLESALPYNCEHVVPQSWFKAREPMRGDLHHLFACEMRCNSFRSNNAYFEFPSTEAFQEDCGRAEQNRFEPGAGKGAAARATLYFLVRYPNAINSPAELAEERLETLLRWHQQELPSEWELHRNQAIFSIQKNRNPFIDFPEWAARVRFARGLGR</sequence>
<evidence type="ECO:0000313" key="4">
    <source>
        <dbReference type="EMBL" id="ABF92402.1"/>
    </source>
</evidence>
<evidence type="ECO:0000256" key="1">
    <source>
        <dbReference type="ARBA" id="ARBA00006429"/>
    </source>
</evidence>
<evidence type="ECO:0000256" key="3">
    <source>
        <dbReference type="ARBA" id="ARBA00022801"/>
    </source>
</evidence>
<evidence type="ECO:0000313" key="5">
    <source>
        <dbReference type="Proteomes" id="UP000002402"/>
    </source>
</evidence>
<organism evidence="4 5">
    <name type="scientific">Myxococcus xanthus (strain DK1622)</name>
    <dbReference type="NCBI Taxonomy" id="246197"/>
    <lineage>
        <taxon>Bacteria</taxon>
        <taxon>Pseudomonadati</taxon>
        <taxon>Myxococcota</taxon>
        <taxon>Myxococcia</taxon>
        <taxon>Myxococcales</taxon>
        <taxon>Cystobacterineae</taxon>
        <taxon>Myxococcaceae</taxon>
        <taxon>Myxococcus</taxon>
    </lineage>
</organism>
<dbReference type="eggNOG" id="COG3591">
    <property type="taxonomic scope" value="Bacteria"/>
</dbReference>
<dbReference type="GO" id="GO:0008233">
    <property type="term" value="F:peptidase activity"/>
    <property type="evidence" value="ECO:0007669"/>
    <property type="project" value="UniProtKB-KW"/>
</dbReference>
<dbReference type="EnsemblBacteria" id="ABF92402">
    <property type="protein sequence ID" value="ABF92402"/>
    <property type="gene ID" value="MXAN_2141"/>
</dbReference>
<dbReference type="GO" id="GO:0004518">
    <property type="term" value="F:nuclease activity"/>
    <property type="evidence" value="ECO:0007669"/>
    <property type="project" value="UniProtKB-KW"/>
</dbReference>
<protein>
    <submittedName>
        <fullName evidence="4">Protease / nuclease, EndA/NucM family</fullName>
    </submittedName>
</protein>